<protein>
    <recommendedName>
        <fullName evidence="3">asparagine synthase (glutamine-hydrolyzing)</fullName>
        <ecNumber evidence="3">6.3.5.4</ecNumber>
    </recommendedName>
</protein>
<comment type="caution">
    <text evidence="9">The sequence shown here is derived from an EMBL/GenBank/DDBJ whole genome shotgun (WGS) entry which is preliminary data.</text>
</comment>
<dbReference type="PANTHER" id="PTHR43284:SF1">
    <property type="entry name" value="ASPARAGINE SYNTHETASE"/>
    <property type="match status" value="1"/>
</dbReference>
<dbReference type="Pfam" id="PF00733">
    <property type="entry name" value="Asn_synthase"/>
    <property type="match status" value="1"/>
</dbReference>
<dbReference type="RefSeq" id="WP_386777293.1">
    <property type="nucleotide sequence ID" value="NZ_JBHRUG010000050.1"/>
</dbReference>
<name>A0ABV7LVK0_9GAMM</name>
<dbReference type="PANTHER" id="PTHR43284">
    <property type="entry name" value="ASPARAGINE SYNTHETASE (GLUTAMINE-HYDROLYZING)"/>
    <property type="match status" value="1"/>
</dbReference>
<dbReference type="Gene3D" id="3.60.20.10">
    <property type="entry name" value="Glutamine Phosphoribosylpyrophosphate, subunit 1, domain 1"/>
    <property type="match status" value="1"/>
</dbReference>
<reference evidence="10" key="1">
    <citation type="journal article" date="2019" name="Int. J. Syst. Evol. Microbiol.">
        <title>The Global Catalogue of Microorganisms (GCM) 10K type strain sequencing project: providing services to taxonomists for standard genome sequencing and annotation.</title>
        <authorList>
            <consortium name="The Broad Institute Genomics Platform"/>
            <consortium name="The Broad Institute Genome Sequencing Center for Infectious Disease"/>
            <person name="Wu L."/>
            <person name="Ma J."/>
        </authorList>
    </citation>
    <scope>NUCLEOTIDE SEQUENCE [LARGE SCALE GENOMIC DNA]</scope>
    <source>
        <strain evidence="10">CECT 7698</strain>
    </source>
</reference>
<sequence length="629" mass="72242">MSAILGRLHFSHGPVDPLGFQKAMAALDSYGREGSSTWIEGPVALGYQHLEISPESTHEVQPLAHDGIVVVADAIIDNRHQLCDQLSFDKGGRAAIPDSQIILHAYRRWGRECVSRLVGDFAFAIWDARHQVLFCARDHIGSRPLFFYHDNDRFLFSTDIRGLLAFGDISFAIDEYRVASFLIWPLDTNENSFFQHIQHVRPGHYLLVDRDHLAQQAHWHPRDMPSIRYRRHEEYSEHFRELLETAVTDRLRTRFPVGSHISGGLDSTGVTILANRLLRAEGRELDMGYTWAPPVSERYPLANSPCDERRIIGDICTQENMACHYGAATGRDFHEFLARDIAVDGTADLFEELPVMAHAGQRGTRVLLSGWGGDESATFSTRGYPAYLLKHGQWLTLFGVARTSAGGLRHVRRMARFLWQSTLLPLMPDAVYDRFTPFLRTDRLELFIKPDFIDRFPQVWSQRGLAWREYADPMKIQATLLQNGHLASRMTTWASWSAPQGLVYRYPLTDIRLLRFTLGLPPDLLWRKGVTRCLYRDALRDMLPRNLGKQDISNEKKRMDLRIECWRLLADEATKGQFQQCCDWLDTQSLRARLVDVPERVSSHNLLKFIPLPSSLQIWHLWRRYGVSG</sequence>
<organism evidence="9 10">
    <name type="scientific">Litchfieldella rifensis</name>
    <dbReference type="NCBI Taxonomy" id="762643"/>
    <lineage>
        <taxon>Bacteria</taxon>
        <taxon>Pseudomonadati</taxon>
        <taxon>Pseudomonadota</taxon>
        <taxon>Gammaproteobacteria</taxon>
        <taxon>Oceanospirillales</taxon>
        <taxon>Halomonadaceae</taxon>
        <taxon>Litchfieldella</taxon>
    </lineage>
</organism>
<dbReference type="InterPro" id="IPR051786">
    <property type="entry name" value="ASN_synthetase/amidase"/>
</dbReference>
<dbReference type="InterPro" id="IPR033738">
    <property type="entry name" value="AsnB_N"/>
</dbReference>
<evidence type="ECO:0000256" key="6">
    <source>
        <dbReference type="ARBA" id="ARBA00022962"/>
    </source>
</evidence>
<dbReference type="Proteomes" id="UP001595579">
    <property type="component" value="Unassembled WGS sequence"/>
</dbReference>
<dbReference type="InterPro" id="IPR014729">
    <property type="entry name" value="Rossmann-like_a/b/a_fold"/>
</dbReference>
<accession>A0ABV7LVK0</accession>
<keyword evidence="10" id="KW-1185">Reference proteome</keyword>
<gene>
    <name evidence="9" type="ORF">ACFOEV_22260</name>
</gene>
<dbReference type="InterPro" id="IPR006426">
    <property type="entry name" value="Asn_synth_AEB"/>
</dbReference>
<dbReference type="EMBL" id="JBHRUG010000050">
    <property type="protein sequence ID" value="MFC3286335.1"/>
    <property type="molecule type" value="Genomic_DNA"/>
</dbReference>
<dbReference type="Pfam" id="PF13537">
    <property type="entry name" value="GATase_7"/>
    <property type="match status" value="1"/>
</dbReference>
<proteinExistence type="inferred from homology"/>
<dbReference type="InterPro" id="IPR029055">
    <property type="entry name" value="Ntn_hydrolases_N"/>
</dbReference>
<dbReference type="PIRSF" id="PIRSF001589">
    <property type="entry name" value="Asn_synthetase_glu-h"/>
    <property type="match status" value="1"/>
</dbReference>
<evidence type="ECO:0000256" key="1">
    <source>
        <dbReference type="ARBA" id="ARBA00005187"/>
    </source>
</evidence>
<dbReference type="SUPFAM" id="SSF52402">
    <property type="entry name" value="Adenine nucleotide alpha hydrolases-like"/>
    <property type="match status" value="1"/>
</dbReference>
<dbReference type="CDD" id="cd00712">
    <property type="entry name" value="AsnB"/>
    <property type="match status" value="1"/>
</dbReference>
<evidence type="ECO:0000256" key="7">
    <source>
        <dbReference type="ARBA" id="ARBA00048741"/>
    </source>
</evidence>
<evidence type="ECO:0000256" key="3">
    <source>
        <dbReference type="ARBA" id="ARBA00012737"/>
    </source>
</evidence>
<dbReference type="EC" id="6.3.5.4" evidence="3"/>
<keyword evidence="4" id="KW-0547">Nucleotide-binding</keyword>
<dbReference type="Gene3D" id="3.40.50.620">
    <property type="entry name" value="HUPs"/>
    <property type="match status" value="2"/>
</dbReference>
<feature type="domain" description="Glutamine amidotransferase type-2" evidence="8">
    <location>
        <begin position="1"/>
        <end position="211"/>
    </location>
</feature>
<comment type="similarity">
    <text evidence="2">Belongs to the asparagine synthetase family.</text>
</comment>
<evidence type="ECO:0000259" key="8">
    <source>
        <dbReference type="PROSITE" id="PS51278"/>
    </source>
</evidence>
<dbReference type="SUPFAM" id="SSF56235">
    <property type="entry name" value="N-terminal nucleophile aminohydrolases (Ntn hydrolases)"/>
    <property type="match status" value="1"/>
</dbReference>
<dbReference type="PROSITE" id="PS51278">
    <property type="entry name" value="GATASE_TYPE_2"/>
    <property type="match status" value="1"/>
</dbReference>
<evidence type="ECO:0000256" key="2">
    <source>
        <dbReference type="ARBA" id="ARBA00005752"/>
    </source>
</evidence>
<evidence type="ECO:0000256" key="4">
    <source>
        <dbReference type="ARBA" id="ARBA00022741"/>
    </source>
</evidence>
<evidence type="ECO:0000313" key="9">
    <source>
        <dbReference type="EMBL" id="MFC3286335.1"/>
    </source>
</evidence>
<evidence type="ECO:0000313" key="10">
    <source>
        <dbReference type="Proteomes" id="UP001595579"/>
    </source>
</evidence>
<dbReference type="InterPro" id="IPR017932">
    <property type="entry name" value="GATase_2_dom"/>
</dbReference>
<dbReference type="InterPro" id="IPR001962">
    <property type="entry name" value="Asn_synthase"/>
</dbReference>
<keyword evidence="6" id="KW-0315">Glutamine amidotransferase</keyword>
<comment type="catalytic activity">
    <reaction evidence="7">
        <text>L-aspartate + L-glutamine + ATP + H2O = L-asparagine + L-glutamate + AMP + diphosphate + H(+)</text>
        <dbReference type="Rhea" id="RHEA:12228"/>
        <dbReference type="ChEBI" id="CHEBI:15377"/>
        <dbReference type="ChEBI" id="CHEBI:15378"/>
        <dbReference type="ChEBI" id="CHEBI:29985"/>
        <dbReference type="ChEBI" id="CHEBI:29991"/>
        <dbReference type="ChEBI" id="CHEBI:30616"/>
        <dbReference type="ChEBI" id="CHEBI:33019"/>
        <dbReference type="ChEBI" id="CHEBI:58048"/>
        <dbReference type="ChEBI" id="CHEBI:58359"/>
        <dbReference type="ChEBI" id="CHEBI:456215"/>
        <dbReference type="EC" id="6.3.5.4"/>
    </reaction>
</comment>
<comment type="pathway">
    <text evidence="1">Amino-acid biosynthesis; L-asparagine biosynthesis; L-asparagine from L-aspartate (L-Gln route): step 1/1.</text>
</comment>
<evidence type="ECO:0000256" key="5">
    <source>
        <dbReference type="ARBA" id="ARBA00022840"/>
    </source>
</evidence>
<keyword evidence="5" id="KW-0067">ATP-binding</keyword>